<evidence type="ECO:0000313" key="4">
    <source>
        <dbReference type="EMBL" id="SEW43236.1"/>
    </source>
</evidence>
<dbReference type="InterPro" id="IPR009057">
    <property type="entry name" value="Homeodomain-like_sf"/>
</dbReference>
<dbReference type="GO" id="GO:0003677">
    <property type="term" value="F:DNA binding"/>
    <property type="evidence" value="ECO:0007669"/>
    <property type="project" value="UniProtKB-UniRule"/>
</dbReference>
<keyword evidence="1 2" id="KW-0238">DNA-binding</keyword>
<dbReference type="Gene3D" id="1.10.357.10">
    <property type="entry name" value="Tetracycline Repressor, domain 2"/>
    <property type="match status" value="1"/>
</dbReference>
<keyword evidence="5" id="KW-1185">Reference proteome</keyword>
<dbReference type="AlphaFoldDB" id="A0A1I0RPH7"/>
<dbReference type="InterPro" id="IPR036271">
    <property type="entry name" value="Tet_transcr_reg_TetR-rel_C_sf"/>
</dbReference>
<dbReference type="InterPro" id="IPR041490">
    <property type="entry name" value="KstR2_TetR_C"/>
</dbReference>
<sequence length="199" mass="22983">MFIFVRMHSTVKKSRKVQIEEKATTLFREKGYAATSMRDLAQVLGIEAASLYSHIKSKEELLQKICFRMADRFFDAWKEVETEQNSYAAKMQKAAIAYVQVITQNTDASAVFFNEWRHLSEPHLSKFLSMRNDYEGRFIEIIEKGIAAGEFQQVDSKFMMLAILSSLNWTHNWYKPNGKLSPEDVANKLSNLILNGLKK</sequence>
<evidence type="ECO:0000259" key="3">
    <source>
        <dbReference type="PROSITE" id="PS50977"/>
    </source>
</evidence>
<reference evidence="5" key="1">
    <citation type="submission" date="2016-10" db="EMBL/GenBank/DDBJ databases">
        <authorList>
            <person name="Varghese N."/>
            <person name="Submissions S."/>
        </authorList>
    </citation>
    <scope>NUCLEOTIDE SEQUENCE [LARGE SCALE GENOMIC DNA]</scope>
    <source>
        <strain evidence="5">CGMCC 1.12402</strain>
    </source>
</reference>
<dbReference type="InterPro" id="IPR001647">
    <property type="entry name" value="HTH_TetR"/>
</dbReference>
<evidence type="ECO:0000256" key="1">
    <source>
        <dbReference type="ARBA" id="ARBA00023125"/>
    </source>
</evidence>
<dbReference type="Proteomes" id="UP000199437">
    <property type="component" value="Unassembled WGS sequence"/>
</dbReference>
<dbReference type="SUPFAM" id="SSF46689">
    <property type="entry name" value="Homeodomain-like"/>
    <property type="match status" value="1"/>
</dbReference>
<name>A0A1I0RPH7_9BACT</name>
<dbReference type="PROSITE" id="PS50977">
    <property type="entry name" value="HTH_TETR_2"/>
    <property type="match status" value="1"/>
</dbReference>
<feature type="domain" description="HTH tetR-type" evidence="3">
    <location>
        <begin position="13"/>
        <end position="73"/>
    </location>
</feature>
<dbReference type="RefSeq" id="WP_252941969.1">
    <property type="nucleotide sequence ID" value="NZ_JAPPSP010000001.1"/>
</dbReference>
<dbReference type="Pfam" id="PF00440">
    <property type="entry name" value="TetR_N"/>
    <property type="match status" value="1"/>
</dbReference>
<organism evidence="4 5">
    <name type="scientific">Roseivirga pacifica</name>
    <dbReference type="NCBI Taxonomy" id="1267423"/>
    <lineage>
        <taxon>Bacteria</taxon>
        <taxon>Pseudomonadati</taxon>
        <taxon>Bacteroidota</taxon>
        <taxon>Cytophagia</taxon>
        <taxon>Cytophagales</taxon>
        <taxon>Roseivirgaceae</taxon>
        <taxon>Roseivirga</taxon>
    </lineage>
</organism>
<gene>
    <name evidence="4" type="ORF">SAMN05216290_3950</name>
</gene>
<evidence type="ECO:0000256" key="2">
    <source>
        <dbReference type="PROSITE-ProRule" id="PRU00335"/>
    </source>
</evidence>
<dbReference type="PRINTS" id="PR00455">
    <property type="entry name" value="HTHTETR"/>
</dbReference>
<evidence type="ECO:0000313" key="5">
    <source>
        <dbReference type="Proteomes" id="UP000199437"/>
    </source>
</evidence>
<dbReference type="EMBL" id="FOIR01000005">
    <property type="protein sequence ID" value="SEW43236.1"/>
    <property type="molecule type" value="Genomic_DNA"/>
</dbReference>
<feature type="DNA-binding region" description="H-T-H motif" evidence="2">
    <location>
        <begin position="36"/>
        <end position="55"/>
    </location>
</feature>
<dbReference type="Gene3D" id="1.10.10.60">
    <property type="entry name" value="Homeodomain-like"/>
    <property type="match status" value="1"/>
</dbReference>
<dbReference type="InterPro" id="IPR050624">
    <property type="entry name" value="HTH-type_Tx_Regulator"/>
</dbReference>
<dbReference type="Pfam" id="PF17932">
    <property type="entry name" value="TetR_C_24"/>
    <property type="match status" value="1"/>
</dbReference>
<dbReference type="PANTHER" id="PTHR43479:SF11">
    <property type="entry name" value="ACREF_ENVCD OPERON REPRESSOR-RELATED"/>
    <property type="match status" value="1"/>
</dbReference>
<protein>
    <submittedName>
        <fullName evidence="4">Transcriptional regulator, TetR family</fullName>
    </submittedName>
</protein>
<dbReference type="PANTHER" id="PTHR43479">
    <property type="entry name" value="ACREF/ENVCD OPERON REPRESSOR-RELATED"/>
    <property type="match status" value="1"/>
</dbReference>
<accession>A0A1I0RPH7</accession>
<dbReference type="SUPFAM" id="SSF48498">
    <property type="entry name" value="Tetracyclin repressor-like, C-terminal domain"/>
    <property type="match status" value="1"/>
</dbReference>
<proteinExistence type="predicted"/>